<dbReference type="Pfam" id="PF12730">
    <property type="entry name" value="ABC2_membrane_4"/>
    <property type="match status" value="1"/>
</dbReference>
<dbReference type="AlphaFoldDB" id="A0A433YA31"/>
<gene>
    <name evidence="2" type="ORF">EJP82_10800</name>
</gene>
<dbReference type="PANTHER" id="PTHR37305:SF1">
    <property type="entry name" value="MEMBRANE PROTEIN"/>
    <property type="match status" value="1"/>
</dbReference>
<dbReference type="RefSeq" id="WP_127192055.1">
    <property type="nucleotide sequence ID" value="NZ_RZNY01000007.1"/>
</dbReference>
<feature type="transmembrane region" description="Helical" evidence="1">
    <location>
        <begin position="152"/>
        <end position="172"/>
    </location>
</feature>
<comment type="caution">
    <text evidence="2">The sequence shown here is derived from an EMBL/GenBank/DDBJ whole genome shotgun (WGS) entry which is preliminary data.</text>
</comment>
<proteinExistence type="predicted"/>
<evidence type="ECO:0000313" key="3">
    <source>
        <dbReference type="Proteomes" id="UP000279446"/>
    </source>
</evidence>
<accession>A0A433YA31</accession>
<evidence type="ECO:0000313" key="2">
    <source>
        <dbReference type="EMBL" id="RUT46719.1"/>
    </source>
</evidence>
<evidence type="ECO:0000256" key="1">
    <source>
        <dbReference type="SAM" id="Phobius"/>
    </source>
</evidence>
<reference evidence="2 3" key="1">
    <citation type="submission" date="2018-12" db="EMBL/GenBank/DDBJ databases">
        <authorList>
            <person name="Sun L."/>
            <person name="Chen Z."/>
        </authorList>
    </citation>
    <scope>NUCLEOTIDE SEQUENCE [LARGE SCALE GENOMIC DNA]</scope>
    <source>
        <strain evidence="2 3">DSM 15890</strain>
    </source>
</reference>
<keyword evidence="1" id="KW-1133">Transmembrane helix</keyword>
<name>A0A433YA31_9BACL</name>
<keyword evidence="3" id="KW-1185">Reference proteome</keyword>
<dbReference type="EMBL" id="RZNY01000007">
    <property type="protein sequence ID" value="RUT46719.1"/>
    <property type="molecule type" value="Genomic_DNA"/>
</dbReference>
<sequence length="260" mass="29284">MGDFLKLVQNENMKIYRRLRTWIMFGLTALLTIMFGVLFSLEGGSTVLSAWDVISQLFFLYFLATIFSVIVASDIVAGEFTWGTIKLLLIRPWTRTKVLLSKLIAVLLFTIALTVVFMIAAMAISFLLFHKESSDIFAQGDSPLRYIMESLLYKYIDLVVITVFSFMISTVFRSGGIAIGLSMFILFTGNIFTMLFSPARYSWAKYVLFVNMDLGQYMGQGAIIPAAGMSLAFSSWILAAYVLLFLVISWIVFKKRDVAA</sequence>
<feature type="transmembrane region" description="Helical" evidence="1">
    <location>
        <begin position="184"/>
        <end position="203"/>
    </location>
</feature>
<organism evidence="2 3">
    <name type="scientific">Paenibacillus anaericanus</name>
    <dbReference type="NCBI Taxonomy" id="170367"/>
    <lineage>
        <taxon>Bacteria</taxon>
        <taxon>Bacillati</taxon>
        <taxon>Bacillota</taxon>
        <taxon>Bacilli</taxon>
        <taxon>Bacillales</taxon>
        <taxon>Paenibacillaceae</taxon>
        <taxon>Paenibacillus</taxon>
    </lineage>
</organism>
<dbReference type="OrthoDB" id="8613028at2"/>
<dbReference type="PANTHER" id="PTHR37305">
    <property type="entry name" value="INTEGRAL MEMBRANE PROTEIN-RELATED"/>
    <property type="match status" value="1"/>
</dbReference>
<keyword evidence="1" id="KW-0812">Transmembrane</keyword>
<feature type="transmembrane region" description="Helical" evidence="1">
    <location>
        <begin position="223"/>
        <end position="253"/>
    </location>
</feature>
<protein>
    <submittedName>
        <fullName evidence="2">ABC transporter permease</fullName>
    </submittedName>
</protein>
<feature type="transmembrane region" description="Helical" evidence="1">
    <location>
        <begin position="59"/>
        <end position="82"/>
    </location>
</feature>
<dbReference type="Proteomes" id="UP000279446">
    <property type="component" value="Unassembled WGS sequence"/>
</dbReference>
<keyword evidence="1" id="KW-0472">Membrane</keyword>
<feature type="transmembrane region" description="Helical" evidence="1">
    <location>
        <begin position="21"/>
        <end position="39"/>
    </location>
</feature>
<feature type="transmembrane region" description="Helical" evidence="1">
    <location>
        <begin position="103"/>
        <end position="129"/>
    </location>
</feature>